<feature type="region of interest" description="Disordered" evidence="1">
    <location>
        <begin position="288"/>
        <end position="346"/>
    </location>
</feature>
<feature type="region of interest" description="Disordered" evidence="1">
    <location>
        <begin position="1"/>
        <end position="172"/>
    </location>
</feature>
<proteinExistence type="predicted"/>
<feature type="compositionally biased region" description="Low complexity" evidence="1">
    <location>
        <begin position="28"/>
        <end position="48"/>
    </location>
</feature>
<evidence type="ECO:0000256" key="1">
    <source>
        <dbReference type="SAM" id="MobiDB-lite"/>
    </source>
</evidence>
<feature type="compositionally biased region" description="Polar residues" evidence="1">
    <location>
        <begin position="1"/>
        <end position="21"/>
    </location>
</feature>
<name>A0A2B8BDA7_9PROT</name>
<dbReference type="EMBL" id="PDKW01000042">
    <property type="protein sequence ID" value="PGH55895.1"/>
    <property type="molecule type" value="Genomic_DNA"/>
</dbReference>
<dbReference type="RefSeq" id="WP_098738609.1">
    <property type="nucleotide sequence ID" value="NZ_PDKW01000042.1"/>
</dbReference>
<evidence type="ECO:0000313" key="2">
    <source>
        <dbReference type="EMBL" id="PGH55895.1"/>
    </source>
</evidence>
<feature type="compositionally biased region" description="Low complexity" evidence="1">
    <location>
        <begin position="68"/>
        <end position="81"/>
    </location>
</feature>
<accession>A0A2B8BDA7</accession>
<dbReference type="OrthoDB" id="7306628at2"/>
<comment type="caution">
    <text evidence="2">The sequence shown here is derived from an EMBL/GenBank/DDBJ whole genome shotgun (WGS) entry which is preliminary data.</text>
</comment>
<feature type="compositionally biased region" description="Low complexity" evidence="1">
    <location>
        <begin position="112"/>
        <end position="122"/>
    </location>
</feature>
<dbReference type="AlphaFoldDB" id="A0A2B8BDA7"/>
<gene>
    <name evidence="2" type="ORF">CRT60_21830</name>
</gene>
<reference evidence="3" key="1">
    <citation type="submission" date="2017-10" db="EMBL/GenBank/DDBJ databases">
        <authorList>
            <person name="Kravchenko I.K."/>
            <person name="Grouzdev D.S."/>
        </authorList>
    </citation>
    <scope>NUCLEOTIDE SEQUENCE [LARGE SCALE GENOMIC DNA]</scope>
    <source>
        <strain evidence="3">B2</strain>
    </source>
</reference>
<dbReference type="Proteomes" id="UP000225379">
    <property type="component" value="Unassembled WGS sequence"/>
</dbReference>
<sequence length="346" mass="36012">MTTATTPPANGQAATETSTATGADDTSFEQAFAEFASSADTAADAGEAARPEPSGTTDAASTGVGQPSASSTATGTATTGGTERGDSTQATQPQGGGQGGSDDIWSTASEPQRAAYQAAQQRLQSLEHDSRSNRGRVGALQREVDTLKKQLAASTKAAGSTGQDPDSTDADIRRLQEEYPEVARPVLKELSSLRTQLSQALTRLDQRDSTEAQAQRDQALDREEQALTQLHPDWMQVTGNPAFTKWLETQPRYVVEAIQRNGEAIQDAAEAGDIITRFKAHQGVGAATAAPSASGATATGAPANLAARRQRQLESGAAVTSRGAGPAGGPPDDFDTAFDYYAKRGR</sequence>
<feature type="compositionally biased region" description="Polar residues" evidence="1">
    <location>
        <begin position="54"/>
        <end position="67"/>
    </location>
</feature>
<feature type="compositionally biased region" description="Low complexity" evidence="1">
    <location>
        <begin position="288"/>
        <end position="307"/>
    </location>
</feature>
<organism evidence="2 3">
    <name type="scientific">Azospirillum palustre</name>
    <dbReference type="NCBI Taxonomy" id="2044885"/>
    <lineage>
        <taxon>Bacteria</taxon>
        <taxon>Pseudomonadati</taxon>
        <taxon>Pseudomonadota</taxon>
        <taxon>Alphaproteobacteria</taxon>
        <taxon>Rhodospirillales</taxon>
        <taxon>Azospirillaceae</taxon>
        <taxon>Azospirillum</taxon>
    </lineage>
</organism>
<evidence type="ECO:0000313" key="3">
    <source>
        <dbReference type="Proteomes" id="UP000225379"/>
    </source>
</evidence>
<feature type="region of interest" description="Disordered" evidence="1">
    <location>
        <begin position="201"/>
        <end position="220"/>
    </location>
</feature>
<keyword evidence="3" id="KW-1185">Reference proteome</keyword>
<protein>
    <submittedName>
        <fullName evidence="2">Uncharacterized protein</fullName>
    </submittedName>
</protein>